<dbReference type="EMBL" id="JAHQIW010000086">
    <property type="protein sequence ID" value="KAJ1345929.1"/>
    <property type="molecule type" value="Genomic_DNA"/>
</dbReference>
<comment type="caution">
    <text evidence="1">The sequence shown here is derived from an EMBL/GenBank/DDBJ whole genome shotgun (WGS) entry which is preliminary data.</text>
</comment>
<keyword evidence="2" id="KW-1185">Reference proteome</keyword>
<name>A0AAD5MKU8_PARTN</name>
<reference evidence="1" key="1">
    <citation type="submission" date="2021-06" db="EMBL/GenBank/DDBJ databases">
        <title>Parelaphostrongylus tenuis whole genome reference sequence.</title>
        <authorList>
            <person name="Garwood T.J."/>
            <person name="Larsen P.A."/>
            <person name="Fountain-Jones N.M."/>
            <person name="Garbe J.R."/>
            <person name="Macchietto M.G."/>
            <person name="Kania S.A."/>
            <person name="Gerhold R.W."/>
            <person name="Richards J.E."/>
            <person name="Wolf T.M."/>
        </authorList>
    </citation>
    <scope>NUCLEOTIDE SEQUENCE</scope>
    <source>
        <strain evidence="1">MNPRO001-30</strain>
        <tissue evidence="1">Meninges</tissue>
    </source>
</reference>
<sequence length="62" mass="7067">MARYRSGKESAIPKNRRAYCDVSRSRLQSDKERLIEEATVGWASANRSFTARTNLSEGNFNL</sequence>
<protein>
    <submittedName>
        <fullName evidence="1">Uncharacterized protein</fullName>
    </submittedName>
</protein>
<accession>A0AAD5MKU8</accession>
<gene>
    <name evidence="1" type="ORF">KIN20_000571</name>
</gene>
<organism evidence="1 2">
    <name type="scientific">Parelaphostrongylus tenuis</name>
    <name type="common">Meningeal worm</name>
    <dbReference type="NCBI Taxonomy" id="148309"/>
    <lineage>
        <taxon>Eukaryota</taxon>
        <taxon>Metazoa</taxon>
        <taxon>Ecdysozoa</taxon>
        <taxon>Nematoda</taxon>
        <taxon>Chromadorea</taxon>
        <taxon>Rhabditida</taxon>
        <taxon>Rhabditina</taxon>
        <taxon>Rhabditomorpha</taxon>
        <taxon>Strongyloidea</taxon>
        <taxon>Metastrongylidae</taxon>
        <taxon>Parelaphostrongylus</taxon>
    </lineage>
</organism>
<proteinExistence type="predicted"/>
<evidence type="ECO:0000313" key="1">
    <source>
        <dbReference type="EMBL" id="KAJ1345929.1"/>
    </source>
</evidence>
<dbReference type="Proteomes" id="UP001196413">
    <property type="component" value="Unassembled WGS sequence"/>
</dbReference>
<evidence type="ECO:0000313" key="2">
    <source>
        <dbReference type="Proteomes" id="UP001196413"/>
    </source>
</evidence>
<dbReference type="AlphaFoldDB" id="A0AAD5MKU8"/>